<dbReference type="Proteomes" id="UP000599024">
    <property type="component" value="Unassembled WGS sequence"/>
</dbReference>
<dbReference type="GO" id="GO:0003677">
    <property type="term" value="F:DNA binding"/>
    <property type="evidence" value="ECO:0007669"/>
    <property type="project" value="UniProtKB-UniRule"/>
</dbReference>
<keyword evidence="5 11" id="KW-0808">Transferase</keyword>
<comment type="similarity">
    <text evidence="1 11">Belongs to the RNA polymerase alpha chain family.</text>
</comment>
<keyword evidence="4 11" id="KW-0240">DNA-directed RNA polymerase</keyword>
<dbReference type="InterPro" id="IPR011262">
    <property type="entry name" value="DNA-dir_RNA_pol_insert"/>
</dbReference>
<evidence type="ECO:0000256" key="10">
    <source>
        <dbReference type="ARBA" id="ARBA00048552"/>
    </source>
</evidence>
<feature type="domain" description="DNA-directed RNA polymerase RpoA/D/Rpb3-type" evidence="12">
    <location>
        <begin position="35"/>
        <end position="242"/>
    </location>
</feature>
<dbReference type="NCBIfam" id="NF003519">
    <property type="entry name" value="PRK05182.2-5"/>
    <property type="match status" value="1"/>
</dbReference>
<keyword evidence="6 11" id="KW-0548">Nucleotidyltransferase</keyword>
<dbReference type="SUPFAM" id="SSF55257">
    <property type="entry name" value="RBP11-like subunits of RNA polymerase"/>
    <property type="match status" value="1"/>
</dbReference>
<evidence type="ECO:0000259" key="12">
    <source>
        <dbReference type="SMART" id="SM00662"/>
    </source>
</evidence>
<organism evidence="13 14">
    <name type="scientific">Candidatus Desulfatifera sulfidica</name>
    <dbReference type="NCBI Taxonomy" id="2841691"/>
    <lineage>
        <taxon>Bacteria</taxon>
        <taxon>Pseudomonadati</taxon>
        <taxon>Thermodesulfobacteriota</taxon>
        <taxon>Desulfobulbia</taxon>
        <taxon>Desulfobulbales</taxon>
        <taxon>Desulfobulbaceae</taxon>
        <taxon>Candidatus Desulfatifera</taxon>
    </lineage>
</organism>
<dbReference type="Gene3D" id="1.10.150.20">
    <property type="entry name" value="5' to 3' exonuclease, C-terminal subdomain"/>
    <property type="match status" value="1"/>
</dbReference>
<comment type="domain">
    <text evidence="11">The N-terminal domain is essential for RNAP assembly and basal transcription, whereas the C-terminal domain is involved in interaction with transcriptional regulators and with upstream promoter elements.</text>
</comment>
<evidence type="ECO:0000256" key="1">
    <source>
        <dbReference type="ARBA" id="ARBA00007123"/>
    </source>
</evidence>
<evidence type="ECO:0000256" key="2">
    <source>
        <dbReference type="ARBA" id="ARBA00012418"/>
    </source>
</evidence>
<evidence type="ECO:0000313" key="13">
    <source>
        <dbReference type="EMBL" id="MBC8207653.1"/>
    </source>
</evidence>
<dbReference type="Pfam" id="PF01000">
    <property type="entry name" value="RNA_pol_A_bac"/>
    <property type="match status" value="1"/>
</dbReference>
<dbReference type="InterPro" id="IPR036603">
    <property type="entry name" value="RBP11-like"/>
</dbReference>
<gene>
    <name evidence="11" type="primary">rpoA</name>
    <name evidence="13" type="ORF">H8E79_00580</name>
</gene>
<name>A0A8J6T994_9BACT</name>
<evidence type="ECO:0000256" key="7">
    <source>
        <dbReference type="ARBA" id="ARBA00023163"/>
    </source>
</evidence>
<dbReference type="Pfam" id="PF03118">
    <property type="entry name" value="RNA_pol_A_CTD"/>
    <property type="match status" value="1"/>
</dbReference>
<dbReference type="NCBIfam" id="TIGR02027">
    <property type="entry name" value="rpoA"/>
    <property type="match status" value="1"/>
</dbReference>
<dbReference type="EMBL" id="JACNLK010000008">
    <property type="protein sequence ID" value="MBC8207653.1"/>
    <property type="molecule type" value="Genomic_DNA"/>
</dbReference>
<dbReference type="InterPro" id="IPR036643">
    <property type="entry name" value="RNApol_insert_sf"/>
</dbReference>
<reference evidence="13 14" key="1">
    <citation type="submission" date="2020-08" db="EMBL/GenBank/DDBJ databases">
        <title>Bridging the membrane lipid divide: bacteria of the FCB group superphylum have the potential to synthesize archaeal ether lipids.</title>
        <authorList>
            <person name="Villanueva L."/>
            <person name="Von Meijenfeldt F.A.B."/>
            <person name="Westbye A.B."/>
            <person name="Yadav S."/>
            <person name="Hopmans E.C."/>
            <person name="Dutilh B.E."/>
            <person name="Sinninghe Damste J.S."/>
        </authorList>
    </citation>
    <scope>NUCLEOTIDE SEQUENCE [LARGE SCALE GENOMIC DNA]</scope>
    <source>
        <strain evidence="13">NIOZ-UU81</strain>
    </source>
</reference>
<dbReference type="AlphaFoldDB" id="A0A8J6T994"/>
<dbReference type="GO" id="GO:0000428">
    <property type="term" value="C:DNA-directed RNA polymerase complex"/>
    <property type="evidence" value="ECO:0007669"/>
    <property type="project" value="UniProtKB-KW"/>
</dbReference>
<evidence type="ECO:0000256" key="11">
    <source>
        <dbReference type="HAMAP-Rule" id="MF_00059"/>
    </source>
</evidence>
<dbReference type="FunFam" id="1.10.150.20:FF:000001">
    <property type="entry name" value="DNA-directed RNA polymerase subunit alpha"/>
    <property type="match status" value="1"/>
</dbReference>
<dbReference type="Gene3D" id="3.30.1360.10">
    <property type="entry name" value="RNA polymerase, RBP11-like subunit"/>
    <property type="match status" value="1"/>
</dbReference>
<comment type="subunit">
    <text evidence="11">Homodimer. The RNAP catalytic core consists of 2 alpha, 1 beta, 1 beta' and 1 omega subunit. When a sigma factor is associated with the core the holoenzyme is formed, which can initiate transcription.</text>
</comment>
<dbReference type="GO" id="GO:0006351">
    <property type="term" value="P:DNA-templated transcription"/>
    <property type="evidence" value="ECO:0007669"/>
    <property type="project" value="UniProtKB-UniRule"/>
</dbReference>
<dbReference type="FunFam" id="2.170.120.12:FF:000001">
    <property type="entry name" value="DNA-directed RNA polymerase subunit alpha"/>
    <property type="match status" value="1"/>
</dbReference>
<feature type="region of interest" description="Alpha C-terminal domain (alpha-CTD)" evidence="11">
    <location>
        <begin position="262"/>
        <end position="347"/>
    </location>
</feature>
<evidence type="ECO:0000313" key="14">
    <source>
        <dbReference type="Proteomes" id="UP000599024"/>
    </source>
</evidence>
<sequence length="347" mass="38792">MTETTEEKIPFYRNWSTLIQPEKIEIDSAKHTESYGKFVCQPLERGFATTIANSLRRILLSSIQGATITTVKIEGAMHEFTSMDDVVEDVSEIILNVKQVRLKLTSADAQKVVISKKGPGVVTAADIQGSAFVEVMNPDQIICTVTADKEFQAEFTVEWGKGYQPAEQQNKEELTIGQIPIDAIFTPIKRIQYVVSQARVGQQTDYDKLTLEIETDGSIKPENALAYAAKILKEQLTIFINFDEDAAEPVRDESEQKEVEPLNPYLDKPVEDLELSVRSANCLKNADINFIGELAQKTDQEMLKTKNFGRKSLNEIKALLGEMGLTLGLKFESWVPPEVAEKDEVQA</sequence>
<comment type="function">
    <text evidence="11">DNA-dependent RNA polymerase catalyzes the transcription of DNA into RNA using the four ribonucleoside triphosphates as substrates.</text>
</comment>
<comment type="catalytic activity">
    <reaction evidence="10 11">
        <text>RNA(n) + a ribonucleoside 5'-triphosphate = RNA(n+1) + diphosphate</text>
        <dbReference type="Rhea" id="RHEA:21248"/>
        <dbReference type="Rhea" id="RHEA-COMP:14527"/>
        <dbReference type="Rhea" id="RHEA-COMP:17342"/>
        <dbReference type="ChEBI" id="CHEBI:33019"/>
        <dbReference type="ChEBI" id="CHEBI:61557"/>
        <dbReference type="ChEBI" id="CHEBI:140395"/>
        <dbReference type="EC" id="2.7.7.6"/>
    </reaction>
</comment>
<dbReference type="SMART" id="SM00662">
    <property type="entry name" value="RPOLD"/>
    <property type="match status" value="1"/>
</dbReference>
<dbReference type="SUPFAM" id="SSF47789">
    <property type="entry name" value="C-terminal domain of RNA polymerase alpha subunit"/>
    <property type="match status" value="1"/>
</dbReference>
<evidence type="ECO:0000256" key="8">
    <source>
        <dbReference type="ARBA" id="ARBA00032524"/>
    </source>
</evidence>
<feature type="region of interest" description="Alpha N-terminal domain (alpha-NTD)" evidence="11">
    <location>
        <begin position="1"/>
        <end position="243"/>
    </location>
</feature>
<evidence type="ECO:0000256" key="5">
    <source>
        <dbReference type="ARBA" id="ARBA00022679"/>
    </source>
</evidence>
<proteinExistence type="inferred from homology"/>
<evidence type="ECO:0000256" key="3">
    <source>
        <dbReference type="ARBA" id="ARBA00015972"/>
    </source>
</evidence>
<comment type="caution">
    <text evidence="13">The sequence shown here is derived from an EMBL/GenBank/DDBJ whole genome shotgun (WGS) entry which is preliminary data.</text>
</comment>
<dbReference type="HAMAP" id="MF_00059">
    <property type="entry name" value="RNApol_bact_RpoA"/>
    <property type="match status" value="1"/>
</dbReference>
<evidence type="ECO:0000256" key="9">
    <source>
        <dbReference type="ARBA" id="ARBA00033070"/>
    </source>
</evidence>
<dbReference type="SUPFAM" id="SSF56553">
    <property type="entry name" value="Insert subdomain of RNA polymerase alpha subunit"/>
    <property type="match status" value="1"/>
</dbReference>
<evidence type="ECO:0000256" key="4">
    <source>
        <dbReference type="ARBA" id="ARBA00022478"/>
    </source>
</evidence>
<dbReference type="InterPro" id="IPR011263">
    <property type="entry name" value="DNA-dir_RNA_pol_RpoA/D/Rpb3"/>
</dbReference>
<dbReference type="GO" id="GO:0005737">
    <property type="term" value="C:cytoplasm"/>
    <property type="evidence" value="ECO:0007669"/>
    <property type="project" value="UniProtKB-ARBA"/>
</dbReference>
<dbReference type="InterPro" id="IPR011260">
    <property type="entry name" value="RNAP_asu_C"/>
</dbReference>
<protein>
    <recommendedName>
        <fullName evidence="3 11">DNA-directed RNA polymerase subunit alpha</fullName>
        <shortName evidence="11">RNAP subunit alpha</shortName>
        <ecNumber evidence="2 11">2.7.7.6</ecNumber>
    </recommendedName>
    <alternativeName>
        <fullName evidence="9 11">RNA polymerase subunit alpha</fullName>
    </alternativeName>
    <alternativeName>
        <fullName evidence="8 11">Transcriptase subunit alpha</fullName>
    </alternativeName>
</protein>
<accession>A0A8J6T994</accession>
<dbReference type="CDD" id="cd06928">
    <property type="entry name" value="RNAP_alpha_NTD"/>
    <property type="match status" value="1"/>
</dbReference>
<dbReference type="GO" id="GO:0046983">
    <property type="term" value="F:protein dimerization activity"/>
    <property type="evidence" value="ECO:0007669"/>
    <property type="project" value="InterPro"/>
</dbReference>
<evidence type="ECO:0000256" key="6">
    <source>
        <dbReference type="ARBA" id="ARBA00022695"/>
    </source>
</evidence>
<dbReference type="InterPro" id="IPR011773">
    <property type="entry name" value="DNA-dir_RpoA"/>
</dbReference>
<dbReference type="NCBIfam" id="NF003513">
    <property type="entry name" value="PRK05182.1-2"/>
    <property type="match status" value="1"/>
</dbReference>
<keyword evidence="7 11" id="KW-0804">Transcription</keyword>
<dbReference type="Gene3D" id="2.170.120.12">
    <property type="entry name" value="DNA-directed RNA polymerase, insert domain"/>
    <property type="match status" value="1"/>
</dbReference>
<dbReference type="Pfam" id="PF01193">
    <property type="entry name" value="RNA_pol_L"/>
    <property type="match status" value="1"/>
</dbReference>
<dbReference type="EC" id="2.7.7.6" evidence="2 11"/>
<dbReference type="GO" id="GO:0003899">
    <property type="term" value="F:DNA-directed RNA polymerase activity"/>
    <property type="evidence" value="ECO:0007669"/>
    <property type="project" value="UniProtKB-UniRule"/>
</dbReference>